<keyword evidence="2" id="KW-1003">Cell membrane</keyword>
<feature type="domain" description="HAMP" evidence="9">
    <location>
        <begin position="206"/>
        <end position="259"/>
    </location>
</feature>
<sequence length="564" mass="60853">MRRKSGFKSVKSRLLTAFGVVVLLVLALGIYTILSVNAVNQKTQEIVETDTQLMAIDLKLANTMAGRMSAVRAYVLFGDEHYKEEFFSLTDDGIQLQAEAEKIGTSGEFGDLVDKMINWRKKLASDVIDVYDSNRKERAAKNLEELSAEGTELIAEYHKIADKREKLTTTHGQEIIESGQHTLIWISIVLLLVLVISIGAALVTARVITAPIKRVMERMQLIAEGDLSHEPLAVTSRDEVGQLAAATNEMSEHTRGMLTEINDVSSSVSAHSEELTQSSTEVNAASQQIAVTMQELTSGIESEANTATDLAMMMERFVGRVEDANQKGEAIQQTSKNVLEQTTNGARLMETSTEQMQRIDTIVQEAVAKIKGLDVQSQEISKLVVVIKAIADQTNLLALNAAIEAARAGEHGKGFAVVAEEVRKLAEQVAVSVTDITGIVGTIQQESSSVAGSLEAGYVEVEKGTAQLKTTRETFSEISDAVNKMTADIGIISQNLEEISAGSEEMSESVEEIAAISEQSAAGVQQTAAASQQTSSSMEEVAGSSAQLAQLAENLNGLVREFKL</sequence>
<evidence type="ECO:0000313" key="11">
    <source>
        <dbReference type="Proteomes" id="UP000659496"/>
    </source>
</evidence>
<accession>A0ABR8PM72</accession>
<keyword evidence="7" id="KW-0812">Transmembrane</keyword>
<keyword evidence="3 7" id="KW-0472">Membrane</keyword>
<dbReference type="PANTHER" id="PTHR32089:SF112">
    <property type="entry name" value="LYSOZYME-LIKE PROTEIN-RELATED"/>
    <property type="match status" value="1"/>
</dbReference>
<evidence type="ECO:0000313" key="10">
    <source>
        <dbReference type="EMBL" id="MBD7909274.1"/>
    </source>
</evidence>
<comment type="similarity">
    <text evidence="5">Belongs to the methyl-accepting chemotaxis (MCP) protein family.</text>
</comment>
<dbReference type="SMART" id="SM00283">
    <property type="entry name" value="MA"/>
    <property type="match status" value="1"/>
</dbReference>
<evidence type="ECO:0000256" key="6">
    <source>
        <dbReference type="PROSITE-ProRule" id="PRU00284"/>
    </source>
</evidence>
<dbReference type="Gene3D" id="1.10.287.950">
    <property type="entry name" value="Methyl-accepting chemotaxis protein"/>
    <property type="match status" value="1"/>
</dbReference>
<dbReference type="PRINTS" id="PR00260">
    <property type="entry name" value="CHEMTRNSDUCR"/>
</dbReference>
<evidence type="ECO:0000256" key="7">
    <source>
        <dbReference type="SAM" id="Phobius"/>
    </source>
</evidence>
<comment type="subcellular location">
    <subcellularLocation>
        <location evidence="1">Cell membrane</location>
    </subcellularLocation>
</comment>
<keyword evidence="11" id="KW-1185">Reference proteome</keyword>
<keyword evidence="4 6" id="KW-0807">Transducer</keyword>
<evidence type="ECO:0000259" key="9">
    <source>
        <dbReference type="PROSITE" id="PS50885"/>
    </source>
</evidence>
<dbReference type="InterPro" id="IPR003660">
    <property type="entry name" value="HAMP_dom"/>
</dbReference>
<dbReference type="SMART" id="SM00304">
    <property type="entry name" value="HAMP"/>
    <property type="match status" value="1"/>
</dbReference>
<evidence type="ECO:0000256" key="4">
    <source>
        <dbReference type="ARBA" id="ARBA00023224"/>
    </source>
</evidence>
<keyword evidence="7" id="KW-1133">Transmembrane helix</keyword>
<gene>
    <name evidence="10" type="ORF">H9659_13135</name>
</gene>
<dbReference type="CDD" id="cd11386">
    <property type="entry name" value="MCP_signal"/>
    <property type="match status" value="1"/>
</dbReference>
<dbReference type="SUPFAM" id="SSF58104">
    <property type="entry name" value="Methyl-accepting chemotaxis protein (MCP) signaling domain"/>
    <property type="match status" value="1"/>
</dbReference>
<evidence type="ECO:0000256" key="5">
    <source>
        <dbReference type="ARBA" id="ARBA00029447"/>
    </source>
</evidence>
<reference evidence="10 11" key="1">
    <citation type="submission" date="2020-08" db="EMBL/GenBank/DDBJ databases">
        <title>A Genomic Blueprint of the Chicken Gut Microbiome.</title>
        <authorList>
            <person name="Gilroy R."/>
            <person name="Ravi A."/>
            <person name="Getino M."/>
            <person name="Pursley I."/>
            <person name="Horton D.L."/>
            <person name="Alikhan N.-F."/>
            <person name="Baker D."/>
            <person name="Gharbi K."/>
            <person name="Hall N."/>
            <person name="Watson M."/>
            <person name="Adriaenssens E.M."/>
            <person name="Foster-Nyarko E."/>
            <person name="Jarju S."/>
            <person name="Secka A."/>
            <person name="Antonio M."/>
            <person name="Oren A."/>
            <person name="Chaudhuri R."/>
            <person name="La Ragione R.M."/>
            <person name="Hildebrand F."/>
            <person name="Pallen M.J."/>
        </authorList>
    </citation>
    <scope>NUCLEOTIDE SEQUENCE [LARGE SCALE GENOMIC DNA]</scope>
    <source>
        <strain evidence="10 11">Sa3CUA8</strain>
    </source>
</reference>
<evidence type="ECO:0000259" key="8">
    <source>
        <dbReference type="PROSITE" id="PS50111"/>
    </source>
</evidence>
<dbReference type="PANTHER" id="PTHR32089">
    <property type="entry name" value="METHYL-ACCEPTING CHEMOTAXIS PROTEIN MCPB"/>
    <property type="match status" value="1"/>
</dbReference>
<dbReference type="PROSITE" id="PS50111">
    <property type="entry name" value="CHEMOTAXIS_TRANSDUC_2"/>
    <property type="match status" value="1"/>
</dbReference>
<dbReference type="RefSeq" id="WP_191691307.1">
    <property type="nucleotide sequence ID" value="NZ_JACSQY010000011.1"/>
</dbReference>
<feature type="transmembrane region" description="Helical" evidence="7">
    <location>
        <begin position="183"/>
        <end position="209"/>
    </location>
</feature>
<dbReference type="EMBL" id="JACSQY010000011">
    <property type="protein sequence ID" value="MBD7909274.1"/>
    <property type="molecule type" value="Genomic_DNA"/>
</dbReference>
<organism evidence="10 11">
    <name type="scientific">Sporosarcina gallistercoris</name>
    <dbReference type="NCBI Taxonomy" id="2762245"/>
    <lineage>
        <taxon>Bacteria</taxon>
        <taxon>Bacillati</taxon>
        <taxon>Bacillota</taxon>
        <taxon>Bacilli</taxon>
        <taxon>Bacillales</taxon>
        <taxon>Caryophanaceae</taxon>
        <taxon>Sporosarcina</taxon>
    </lineage>
</organism>
<feature type="domain" description="Methyl-accepting transducer" evidence="8">
    <location>
        <begin position="278"/>
        <end position="514"/>
    </location>
</feature>
<dbReference type="InterPro" id="IPR004089">
    <property type="entry name" value="MCPsignal_dom"/>
</dbReference>
<dbReference type="CDD" id="cd06225">
    <property type="entry name" value="HAMP"/>
    <property type="match status" value="1"/>
</dbReference>
<dbReference type="InterPro" id="IPR004090">
    <property type="entry name" value="Chemotax_Me-accpt_rcpt"/>
</dbReference>
<dbReference type="Pfam" id="PF00672">
    <property type="entry name" value="HAMP"/>
    <property type="match status" value="1"/>
</dbReference>
<dbReference type="PROSITE" id="PS50885">
    <property type="entry name" value="HAMP"/>
    <property type="match status" value="1"/>
</dbReference>
<name>A0ABR8PM72_9BACL</name>
<evidence type="ECO:0000256" key="2">
    <source>
        <dbReference type="ARBA" id="ARBA00022475"/>
    </source>
</evidence>
<dbReference type="Pfam" id="PF00015">
    <property type="entry name" value="MCPsignal"/>
    <property type="match status" value="1"/>
</dbReference>
<protein>
    <submittedName>
        <fullName evidence="10">Methyl-accepting chemotaxis protein</fullName>
    </submittedName>
</protein>
<proteinExistence type="inferred from homology"/>
<dbReference type="Proteomes" id="UP000659496">
    <property type="component" value="Unassembled WGS sequence"/>
</dbReference>
<evidence type="ECO:0000256" key="3">
    <source>
        <dbReference type="ARBA" id="ARBA00023136"/>
    </source>
</evidence>
<comment type="caution">
    <text evidence="10">The sequence shown here is derived from an EMBL/GenBank/DDBJ whole genome shotgun (WGS) entry which is preliminary data.</text>
</comment>
<evidence type="ECO:0000256" key="1">
    <source>
        <dbReference type="ARBA" id="ARBA00004236"/>
    </source>
</evidence>
<dbReference type="Gene3D" id="6.10.340.10">
    <property type="match status" value="1"/>
</dbReference>